<dbReference type="InterPro" id="IPR011701">
    <property type="entry name" value="MFS"/>
</dbReference>
<feature type="transmembrane region" description="Helical" evidence="7">
    <location>
        <begin position="69"/>
        <end position="87"/>
    </location>
</feature>
<dbReference type="GO" id="GO:0005886">
    <property type="term" value="C:plasma membrane"/>
    <property type="evidence" value="ECO:0007669"/>
    <property type="project" value="UniProtKB-SubCell"/>
</dbReference>
<dbReference type="CDD" id="cd17369">
    <property type="entry name" value="MFS_ShiA_like"/>
    <property type="match status" value="1"/>
</dbReference>
<keyword evidence="3" id="KW-1003">Cell membrane</keyword>
<dbReference type="SUPFAM" id="SSF103473">
    <property type="entry name" value="MFS general substrate transporter"/>
    <property type="match status" value="1"/>
</dbReference>
<feature type="transmembrane region" description="Helical" evidence="7">
    <location>
        <begin position="134"/>
        <end position="160"/>
    </location>
</feature>
<dbReference type="PANTHER" id="PTHR43045:SF1">
    <property type="entry name" value="SHIKIMATE TRANSPORTER"/>
    <property type="match status" value="1"/>
</dbReference>
<dbReference type="InterPro" id="IPR005828">
    <property type="entry name" value="MFS_sugar_transport-like"/>
</dbReference>
<keyword evidence="4 7" id="KW-0812">Transmembrane</keyword>
<dbReference type="AlphaFoldDB" id="A0A853F9X8"/>
<dbReference type="Pfam" id="PF07690">
    <property type="entry name" value="MFS_1"/>
    <property type="match status" value="1"/>
</dbReference>
<feature type="transmembrane region" description="Helical" evidence="7">
    <location>
        <begin position="7"/>
        <end position="27"/>
    </location>
</feature>
<evidence type="ECO:0000256" key="5">
    <source>
        <dbReference type="ARBA" id="ARBA00022989"/>
    </source>
</evidence>
<feature type="transmembrane region" description="Helical" evidence="7">
    <location>
        <begin position="222"/>
        <end position="246"/>
    </location>
</feature>
<dbReference type="PROSITE" id="PS50850">
    <property type="entry name" value="MFS"/>
    <property type="match status" value="1"/>
</dbReference>
<evidence type="ECO:0000259" key="8">
    <source>
        <dbReference type="PROSITE" id="PS50850"/>
    </source>
</evidence>
<comment type="caution">
    <text evidence="9">The sequence shown here is derived from an EMBL/GenBank/DDBJ whole genome shotgun (WGS) entry which is preliminary data.</text>
</comment>
<dbReference type="PANTHER" id="PTHR43045">
    <property type="entry name" value="SHIKIMATE TRANSPORTER"/>
    <property type="match status" value="1"/>
</dbReference>
<keyword evidence="6 7" id="KW-0472">Membrane</keyword>
<dbReference type="GO" id="GO:0022857">
    <property type="term" value="F:transmembrane transporter activity"/>
    <property type="evidence" value="ECO:0007669"/>
    <property type="project" value="InterPro"/>
</dbReference>
<feature type="transmembrane region" description="Helical" evidence="7">
    <location>
        <begin position="288"/>
        <end position="308"/>
    </location>
</feature>
<dbReference type="Gene3D" id="1.20.1250.20">
    <property type="entry name" value="MFS general substrate transporter like domains"/>
    <property type="match status" value="2"/>
</dbReference>
<evidence type="ECO:0000256" key="1">
    <source>
        <dbReference type="ARBA" id="ARBA00004651"/>
    </source>
</evidence>
<name>A0A853F9X8_9BURK</name>
<feature type="transmembrane region" description="Helical" evidence="7">
    <location>
        <begin position="258"/>
        <end position="276"/>
    </location>
</feature>
<dbReference type="InterPro" id="IPR020846">
    <property type="entry name" value="MFS_dom"/>
</dbReference>
<feature type="transmembrane region" description="Helical" evidence="7">
    <location>
        <begin position="93"/>
        <end position="113"/>
    </location>
</feature>
<proteinExistence type="predicted"/>
<dbReference type="Proteomes" id="UP000580517">
    <property type="component" value="Unassembled WGS sequence"/>
</dbReference>
<feature type="transmembrane region" description="Helical" evidence="7">
    <location>
        <begin position="172"/>
        <end position="191"/>
    </location>
</feature>
<evidence type="ECO:0000313" key="9">
    <source>
        <dbReference type="EMBL" id="NYT36588.1"/>
    </source>
</evidence>
<feature type="transmembrane region" description="Helical" evidence="7">
    <location>
        <begin position="314"/>
        <end position="332"/>
    </location>
</feature>
<evidence type="ECO:0000313" key="10">
    <source>
        <dbReference type="Proteomes" id="UP000580517"/>
    </source>
</evidence>
<protein>
    <submittedName>
        <fullName evidence="9">MHS family MFS transporter</fullName>
    </submittedName>
</protein>
<evidence type="ECO:0000256" key="4">
    <source>
        <dbReference type="ARBA" id="ARBA00022692"/>
    </source>
</evidence>
<dbReference type="InterPro" id="IPR036259">
    <property type="entry name" value="MFS_trans_sf"/>
</dbReference>
<evidence type="ECO:0000256" key="7">
    <source>
        <dbReference type="SAM" id="Phobius"/>
    </source>
</evidence>
<reference evidence="9 10" key="1">
    <citation type="submission" date="2020-07" db="EMBL/GenBank/DDBJ databases">
        <title>Taxonomic revisions and descriptions of new bacterial species based on genomic comparisons in the high-G+C-content subgroup of the family Alcaligenaceae.</title>
        <authorList>
            <person name="Szabo A."/>
            <person name="Felfoldi T."/>
        </authorList>
    </citation>
    <scope>NUCLEOTIDE SEQUENCE [LARGE SCALE GENOMIC DNA]</scope>
    <source>
        <strain evidence="9 10">DSM 25264</strain>
    </source>
</reference>
<evidence type="ECO:0000256" key="2">
    <source>
        <dbReference type="ARBA" id="ARBA00022448"/>
    </source>
</evidence>
<dbReference type="EMBL" id="JACCEW010000002">
    <property type="protein sequence ID" value="NYT36588.1"/>
    <property type="molecule type" value="Genomic_DNA"/>
</dbReference>
<dbReference type="OrthoDB" id="6766492at2"/>
<dbReference type="Pfam" id="PF00083">
    <property type="entry name" value="Sugar_tr"/>
    <property type="match status" value="1"/>
</dbReference>
<keyword evidence="2" id="KW-0813">Transport</keyword>
<organism evidence="9 10">
    <name type="scientific">Allopusillimonas soli</name>
    <dbReference type="NCBI Taxonomy" id="659016"/>
    <lineage>
        <taxon>Bacteria</taxon>
        <taxon>Pseudomonadati</taxon>
        <taxon>Pseudomonadota</taxon>
        <taxon>Betaproteobacteria</taxon>
        <taxon>Burkholderiales</taxon>
        <taxon>Alcaligenaceae</taxon>
        <taxon>Allopusillimonas</taxon>
    </lineage>
</organism>
<sequence length="420" mass="44978">MMGTTIEWYDFFLYGTAAALIFNKIFFPDFDPLMGTLAAFATYSVGFFARPLGGIIFGHFGDRVGRKSMLLITLVLMGVPTILIGLIPSYESIGYWAAILLVLLRFLQGVAVGGEWGGAVLMAVEHAPEGKKGFFGSLPQAGVAPGLILSSFAMAGVAALPEEAMLSWGWRLPFLASVVLLLIGWFIRVRVAESPDFEAMQTAGKRAEVPLRIVVKHHPRSVLAVVGARLGEVTWFYTVVTFALAYTTGTLGVPKVEVLDAIIWGAALSFFTMPLFGMLGDRIGHKRVFMLGTVGILICGSMFFDLLATRDAGMITLAMVVAIGIVYAALYGPEGSLFSSQFPPEVRYSGISLAVQVSGAIGGGLAPLMATWLLALGDGSPRYVVWYLVGLGAIACLSAWCMRANPLPEKIDGALLESRT</sequence>
<evidence type="ECO:0000256" key="3">
    <source>
        <dbReference type="ARBA" id="ARBA00022475"/>
    </source>
</evidence>
<evidence type="ECO:0000256" key="6">
    <source>
        <dbReference type="ARBA" id="ARBA00023136"/>
    </source>
</evidence>
<accession>A0A853F9X8</accession>
<feature type="transmembrane region" description="Helical" evidence="7">
    <location>
        <begin position="383"/>
        <end position="402"/>
    </location>
</feature>
<gene>
    <name evidence="9" type="ORF">H0A68_06865</name>
</gene>
<keyword evidence="5 7" id="KW-1133">Transmembrane helix</keyword>
<feature type="transmembrane region" description="Helical" evidence="7">
    <location>
        <begin position="353"/>
        <end position="377"/>
    </location>
</feature>
<keyword evidence="10" id="KW-1185">Reference proteome</keyword>
<feature type="domain" description="Major facilitator superfamily (MFS) profile" evidence="8">
    <location>
        <begin position="1"/>
        <end position="407"/>
    </location>
</feature>
<comment type="subcellular location">
    <subcellularLocation>
        <location evidence="1">Cell membrane</location>
        <topology evidence="1">Multi-pass membrane protein</topology>
    </subcellularLocation>
</comment>
<feature type="transmembrane region" description="Helical" evidence="7">
    <location>
        <begin position="33"/>
        <end position="57"/>
    </location>
</feature>